<sequence>MQVERLDSNRGDLMDLPLLLTPSVFNDDRGFFFESWNERSFQQALIEGGWNEQAASAVVFRQDNHSRSSLGVLRGLHYQLQPEPQGKLVRCTVGAIFDVSVDLRRGSSTFGQCVAVELTAENHKQLWVPVGFAHGFLTLSDQAEVLYKASGFWNRDCERSLRWDDPELAIAWPLERLGGAQPLLAEKDAKAPLLAAADAAGDLFA</sequence>
<name>Q7V946_PROMM</name>
<dbReference type="Gene3D" id="2.60.120.10">
    <property type="entry name" value="Jelly Rolls"/>
    <property type="match status" value="1"/>
</dbReference>
<evidence type="ECO:0000313" key="5">
    <source>
        <dbReference type="Proteomes" id="UP000001423"/>
    </source>
</evidence>
<gene>
    <name evidence="4" type="primary">rfbC</name>
    <name evidence="4" type="ordered locus">PMT_0113</name>
</gene>
<dbReference type="AlphaFoldDB" id="Q7V946"/>
<dbReference type="EC" id="5.1.3.13" evidence="3"/>
<dbReference type="KEGG" id="pmt:PMT_0113"/>
<dbReference type="PANTHER" id="PTHR21047">
    <property type="entry name" value="DTDP-6-DEOXY-D-GLUCOSE-3,5 EPIMERASE"/>
    <property type="match status" value="1"/>
</dbReference>
<dbReference type="GO" id="GO:0008830">
    <property type="term" value="F:dTDP-4-dehydrorhamnose 3,5-epimerase activity"/>
    <property type="evidence" value="ECO:0007669"/>
    <property type="project" value="UniProtKB-UniRule"/>
</dbReference>
<dbReference type="GO" id="GO:0019305">
    <property type="term" value="P:dTDP-rhamnose biosynthetic process"/>
    <property type="evidence" value="ECO:0007669"/>
    <property type="project" value="UniProtKB-UniRule"/>
</dbReference>
<dbReference type="Pfam" id="PF00908">
    <property type="entry name" value="dTDP_sugar_isom"/>
    <property type="match status" value="1"/>
</dbReference>
<dbReference type="NCBIfam" id="TIGR01221">
    <property type="entry name" value="rmlC"/>
    <property type="match status" value="1"/>
</dbReference>
<comment type="catalytic activity">
    <reaction evidence="3">
        <text>dTDP-4-dehydro-6-deoxy-alpha-D-glucose = dTDP-4-dehydro-beta-L-rhamnose</text>
        <dbReference type="Rhea" id="RHEA:16969"/>
        <dbReference type="ChEBI" id="CHEBI:57649"/>
        <dbReference type="ChEBI" id="CHEBI:62830"/>
        <dbReference type="EC" id="5.1.3.13"/>
    </reaction>
</comment>
<comment type="subunit">
    <text evidence="3">Homodimer.</text>
</comment>
<protein>
    <recommendedName>
        <fullName evidence="3">dTDP-4-dehydrorhamnose 3,5-epimerase</fullName>
        <ecNumber evidence="3">5.1.3.13</ecNumber>
    </recommendedName>
    <alternativeName>
        <fullName evidence="3">Thymidine diphospho-4-keto-rhamnose 3,5-epimerase</fullName>
    </alternativeName>
</protein>
<dbReference type="InterPro" id="IPR000888">
    <property type="entry name" value="RmlC-like"/>
</dbReference>
<accession>Q7V946</accession>
<reference evidence="4 5" key="1">
    <citation type="journal article" date="2003" name="Nature">
        <title>Genome divergence in two Prochlorococcus ecotypes reflects oceanic niche differentiation.</title>
        <authorList>
            <person name="Rocap G."/>
            <person name="Larimer F.W."/>
            <person name="Lamerdin J.E."/>
            <person name="Malfatti S."/>
            <person name="Chain P."/>
            <person name="Ahlgren N.A."/>
            <person name="Arellano A."/>
            <person name="Coleman M."/>
            <person name="Hauser L."/>
            <person name="Hess W.R."/>
            <person name="Johnson Z.I."/>
            <person name="Land M.L."/>
            <person name="Lindell D."/>
            <person name="Post A.F."/>
            <person name="Regala W."/>
            <person name="Shah M."/>
            <person name="Shaw S.L."/>
            <person name="Steglich C."/>
            <person name="Sullivan M.B."/>
            <person name="Ting C.S."/>
            <person name="Tolonen A."/>
            <person name="Webb E.A."/>
            <person name="Zinser E.R."/>
            <person name="Chisholm S.W."/>
        </authorList>
    </citation>
    <scope>NUCLEOTIDE SEQUENCE [LARGE SCALE GENOMIC DNA]</scope>
    <source>
        <strain evidence="5">MIT 9313</strain>
    </source>
</reference>
<evidence type="ECO:0000256" key="3">
    <source>
        <dbReference type="RuleBase" id="RU364069"/>
    </source>
</evidence>
<evidence type="ECO:0000256" key="2">
    <source>
        <dbReference type="PIRSR" id="PIRSR600888-3"/>
    </source>
</evidence>
<feature type="active site" description="Proton acceptor" evidence="1">
    <location>
        <position position="77"/>
    </location>
</feature>
<dbReference type="RefSeq" id="WP_011129492.1">
    <property type="nucleotide sequence ID" value="NC_005071.1"/>
</dbReference>
<dbReference type="HOGENOM" id="CLU_090940_1_1_3"/>
<dbReference type="UniPathway" id="UPA00124"/>
<dbReference type="InterPro" id="IPR014710">
    <property type="entry name" value="RmlC-like_jellyroll"/>
</dbReference>
<dbReference type="EMBL" id="BX548175">
    <property type="protein sequence ID" value="CAE20288.1"/>
    <property type="molecule type" value="Genomic_DNA"/>
</dbReference>
<dbReference type="InterPro" id="IPR011051">
    <property type="entry name" value="RmlC_Cupin_sf"/>
</dbReference>
<dbReference type="Proteomes" id="UP000001423">
    <property type="component" value="Chromosome"/>
</dbReference>
<dbReference type="OrthoDB" id="9800680at2"/>
<dbReference type="GO" id="GO:0005829">
    <property type="term" value="C:cytosol"/>
    <property type="evidence" value="ECO:0007669"/>
    <property type="project" value="TreeGrafter"/>
</dbReference>
<keyword evidence="5" id="KW-1185">Reference proteome</keyword>
<organism evidence="4 5">
    <name type="scientific">Prochlorococcus marinus (strain MIT 9313)</name>
    <dbReference type="NCBI Taxonomy" id="74547"/>
    <lineage>
        <taxon>Bacteria</taxon>
        <taxon>Bacillati</taxon>
        <taxon>Cyanobacteriota</taxon>
        <taxon>Cyanophyceae</taxon>
        <taxon>Synechococcales</taxon>
        <taxon>Prochlorococcaceae</taxon>
        <taxon>Prochlorococcus</taxon>
    </lineage>
</organism>
<proteinExistence type="inferred from homology"/>
<dbReference type="eggNOG" id="COG1898">
    <property type="taxonomic scope" value="Bacteria"/>
</dbReference>
<evidence type="ECO:0000313" key="4">
    <source>
        <dbReference type="EMBL" id="CAE20288.1"/>
    </source>
</evidence>
<dbReference type="SUPFAM" id="SSF51182">
    <property type="entry name" value="RmlC-like cupins"/>
    <property type="match status" value="1"/>
</dbReference>
<dbReference type="PANTHER" id="PTHR21047:SF2">
    <property type="entry name" value="THYMIDINE DIPHOSPHO-4-KETO-RHAMNOSE 3,5-EPIMERASE"/>
    <property type="match status" value="1"/>
</dbReference>
<comment type="function">
    <text evidence="3">Catalyzes the epimerization of the C3' and C5'positions of dTDP-6-deoxy-D-xylo-4-hexulose, forming dTDP-6-deoxy-L-lyxo-4-hexulose.</text>
</comment>
<dbReference type="GO" id="GO:0000271">
    <property type="term" value="P:polysaccharide biosynthetic process"/>
    <property type="evidence" value="ECO:0007669"/>
    <property type="project" value="TreeGrafter"/>
</dbReference>
<feature type="site" description="Participates in a stacking interaction with the thymidine ring of dTDP-4-oxo-6-deoxyglucose" evidence="2">
    <location>
        <position position="153"/>
    </location>
</feature>
<keyword evidence="3 4" id="KW-0413">Isomerase</keyword>
<evidence type="ECO:0000256" key="1">
    <source>
        <dbReference type="PIRSR" id="PIRSR600888-1"/>
    </source>
</evidence>
<dbReference type="CDD" id="cd00438">
    <property type="entry name" value="cupin_RmlC"/>
    <property type="match status" value="1"/>
</dbReference>
<comment type="similarity">
    <text evidence="3">Belongs to the dTDP-4-dehydrorhamnose 3,5-epimerase family.</text>
</comment>
<feature type="active site" description="Proton donor" evidence="1">
    <location>
        <position position="147"/>
    </location>
</feature>
<comment type="pathway">
    <text evidence="3">Carbohydrate biosynthesis; dTDP-L-rhamnose biosynthesis.</text>
</comment>